<evidence type="ECO:0000256" key="3">
    <source>
        <dbReference type="ARBA" id="ARBA00048782"/>
    </source>
</evidence>
<evidence type="ECO:0000256" key="4">
    <source>
        <dbReference type="HAMAP-Rule" id="MF_01401"/>
    </source>
</evidence>
<evidence type="ECO:0000259" key="5">
    <source>
        <dbReference type="Pfam" id="PF01625"/>
    </source>
</evidence>
<comment type="caution">
    <text evidence="6">The sequence shown here is derived from an EMBL/GenBank/DDBJ whole genome shotgun (WGS) entry which is preliminary data.</text>
</comment>
<comment type="similarity">
    <text evidence="4">Belongs to the MsrA Met sulfoxide reductase family.</text>
</comment>
<comment type="catalytic activity">
    <reaction evidence="3 4">
        <text>[thioredoxin]-disulfide + L-methionine + H2O = L-methionine (S)-S-oxide + [thioredoxin]-dithiol</text>
        <dbReference type="Rhea" id="RHEA:19993"/>
        <dbReference type="Rhea" id="RHEA-COMP:10698"/>
        <dbReference type="Rhea" id="RHEA-COMP:10700"/>
        <dbReference type="ChEBI" id="CHEBI:15377"/>
        <dbReference type="ChEBI" id="CHEBI:29950"/>
        <dbReference type="ChEBI" id="CHEBI:50058"/>
        <dbReference type="ChEBI" id="CHEBI:57844"/>
        <dbReference type="ChEBI" id="CHEBI:58772"/>
        <dbReference type="EC" id="1.8.4.11"/>
    </reaction>
</comment>
<dbReference type="Pfam" id="PF01625">
    <property type="entry name" value="PMSR"/>
    <property type="match status" value="1"/>
</dbReference>
<dbReference type="RefSeq" id="WP_257511067.1">
    <property type="nucleotide sequence ID" value="NZ_JANKHG010000014.1"/>
</dbReference>
<accession>A0ABT1XEZ1</accession>
<feature type="domain" description="Peptide methionine sulphoxide reductase MsrA" evidence="5">
    <location>
        <begin position="7"/>
        <end position="159"/>
    </location>
</feature>
<dbReference type="EC" id="1.8.4.11" evidence="4"/>
<dbReference type="SUPFAM" id="SSF55068">
    <property type="entry name" value="Peptide methionine sulfoxide reductase"/>
    <property type="match status" value="1"/>
</dbReference>
<dbReference type="PANTHER" id="PTHR43774">
    <property type="entry name" value="PEPTIDE METHIONINE SULFOXIDE REDUCTASE"/>
    <property type="match status" value="1"/>
</dbReference>
<dbReference type="NCBIfam" id="TIGR00401">
    <property type="entry name" value="msrA"/>
    <property type="match status" value="1"/>
</dbReference>
<evidence type="ECO:0000313" key="7">
    <source>
        <dbReference type="Proteomes" id="UP001165267"/>
    </source>
</evidence>
<name>A0ABT1XEZ1_9BURK</name>
<keyword evidence="7" id="KW-1185">Reference proteome</keyword>
<dbReference type="HAMAP" id="MF_01401">
    <property type="entry name" value="MsrA"/>
    <property type="match status" value="1"/>
</dbReference>
<comment type="function">
    <text evidence="4">Has an important function as a repair enzyme for proteins that have been inactivated by oxidation. Catalyzes the reversible oxidation-reduction of methionine sulfoxide in proteins to methionine.</text>
</comment>
<keyword evidence="1 4" id="KW-0560">Oxidoreductase</keyword>
<proteinExistence type="inferred from homology"/>
<evidence type="ECO:0000256" key="2">
    <source>
        <dbReference type="ARBA" id="ARBA00047806"/>
    </source>
</evidence>
<dbReference type="PANTHER" id="PTHR43774:SF1">
    <property type="entry name" value="PEPTIDE METHIONINE SULFOXIDE REDUCTASE MSRA 2"/>
    <property type="match status" value="1"/>
</dbReference>
<sequence length="180" mass="20513">MSSNIEQATLGGGCFWCTEAVFRQLKGITLCESGYSGGADPNPNYDKVCGGKTGHAEVIRLHYDPELISFRKILAVFFAIHDPTTLNRQGNDIGTQYRSVIFFHTPEQRDTALAFVEDLEKRKIFRDKVVTEISPLLNYFPAEKYHQEYFENNPMQPYCAYVVAPKVEKAEDLFGDLFKR</sequence>
<dbReference type="InterPro" id="IPR002569">
    <property type="entry name" value="Met_Sox_Rdtase_MsrA_dom"/>
</dbReference>
<comment type="catalytic activity">
    <reaction evidence="2 4">
        <text>L-methionyl-[protein] + [thioredoxin]-disulfide + H2O = L-methionyl-(S)-S-oxide-[protein] + [thioredoxin]-dithiol</text>
        <dbReference type="Rhea" id="RHEA:14217"/>
        <dbReference type="Rhea" id="RHEA-COMP:10698"/>
        <dbReference type="Rhea" id="RHEA-COMP:10700"/>
        <dbReference type="Rhea" id="RHEA-COMP:12313"/>
        <dbReference type="Rhea" id="RHEA-COMP:12315"/>
        <dbReference type="ChEBI" id="CHEBI:15377"/>
        <dbReference type="ChEBI" id="CHEBI:16044"/>
        <dbReference type="ChEBI" id="CHEBI:29950"/>
        <dbReference type="ChEBI" id="CHEBI:44120"/>
        <dbReference type="ChEBI" id="CHEBI:50058"/>
        <dbReference type="EC" id="1.8.4.11"/>
    </reaction>
</comment>
<protein>
    <recommendedName>
        <fullName evidence="4">Peptide methionine sulfoxide reductase MsrA</fullName>
        <shortName evidence="4">Protein-methionine-S-oxide reductase</shortName>
        <ecNumber evidence="4">1.8.4.11</ecNumber>
    </recommendedName>
    <alternativeName>
        <fullName evidence="4">Peptide-methionine (S)-S-oxide reductase</fullName>
        <shortName evidence="4">Peptide Met(O) reductase</shortName>
    </alternativeName>
</protein>
<dbReference type="GO" id="GO:0008113">
    <property type="term" value="F:peptide-methionine (S)-S-oxide reductase activity"/>
    <property type="evidence" value="ECO:0007669"/>
    <property type="project" value="UniProtKB-EC"/>
</dbReference>
<gene>
    <name evidence="4 6" type="primary">msrA</name>
    <name evidence="6" type="ORF">NSP04_04170</name>
</gene>
<dbReference type="Proteomes" id="UP001165267">
    <property type="component" value="Unassembled WGS sequence"/>
</dbReference>
<dbReference type="Gene3D" id="3.30.1060.10">
    <property type="entry name" value="Peptide methionine sulphoxide reductase MsrA"/>
    <property type="match status" value="1"/>
</dbReference>
<reference evidence="6" key="1">
    <citation type="submission" date="2022-07" db="EMBL/GenBank/DDBJ databases">
        <authorList>
            <person name="Xamxidin M."/>
        </authorList>
    </citation>
    <scope>NUCLEOTIDE SEQUENCE</scope>
    <source>
        <strain evidence="6">YS8-69</strain>
    </source>
</reference>
<evidence type="ECO:0000256" key="1">
    <source>
        <dbReference type="ARBA" id="ARBA00023002"/>
    </source>
</evidence>
<organism evidence="6 7">
    <name type="scientific">Limnobacter parvus</name>
    <dbReference type="NCBI Taxonomy" id="2939690"/>
    <lineage>
        <taxon>Bacteria</taxon>
        <taxon>Pseudomonadati</taxon>
        <taxon>Pseudomonadota</taxon>
        <taxon>Betaproteobacteria</taxon>
        <taxon>Burkholderiales</taxon>
        <taxon>Burkholderiaceae</taxon>
        <taxon>Limnobacter</taxon>
    </lineage>
</organism>
<dbReference type="EMBL" id="JANKHG010000014">
    <property type="protein sequence ID" value="MCR2745837.1"/>
    <property type="molecule type" value="Genomic_DNA"/>
</dbReference>
<feature type="active site" evidence="4">
    <location>
        <position position="14"/>
    </location>
</feature>
<dbReference type="InterPro" id="IPR036509">
    <property type="entry name" value="Met_Sox_Rdtase_MsrA_sf"/>
</dbReference>
<evidence type="ECO:0000313" key="6">
    <source>
        <dbReference type="EMBL" id="MCR2745837.1"/>
    </source>
</evidence>